<name>A0ABP7ZE18_9MICO</name>
<dbReference type="GO" id="GO:0016853">
    <property type="term" value="F:isomerase activity"/>
    <property type="evidence" value="ECO:0007669"/>
    <property type="project" value="UniProtKB-KW"/>
</dbReference>
<feature type="compositionally biased region" description="Polar residues" evidence="1">
    <location>
        <begin position="36"/>
        <end position="45"/>
    </location>
</feature>
<keyword evidence="2" id="KW-0732">Signal</keyword>
<evidence type="ECO:0000256" key="2">
    <source>
        <dbReference type="SAM" id="SignalP"/>
    </source>
</evidence>
<feature type="region of interest" description="Disordered" evidence="1">
    <location>
        <begin position="36"/>
        <end position="62"/>
    </location>
</feature>
<evidence type="ECO:0000313" key="3">
    <source>
        <dbReference type="EMBL" id="GAA4154727.1"/>
    </source>
</evidence>
<comment type="caution">
    <text evidence="3">The sequence shown here is derived from an EMBL/GenBank/DDBJ whole genome shotgun (WGS) entry which is preliminary data.</text>
</comment>
<accession>A0ABP7ZE18</accession>
<evidence type="ECO:0000256" key="1">
    <source>
        <dbReference type="SAM" id="MobiDB-lite"/>
    </source>
</evidence>
<protein>
    <submittedName>
        <fullName evidence="3">FKBP-type peptidyl-prolyl cis-trans isomerase</fullName>
    </submittedName>
</protein>
<sequence length="291" mass="28721">MRRTLPALIALAVVAGAALTGCSTGNTLATPASCTVKSGSGSDSIRASGDFGKDPEAKVPSPLNVTKAQSSTLIKGDGKVVGTGGVARLVLTAYDGATGQAAGQPQEAYSPVSKNALGNADIADAIACATVGSRIAVVVPPQQGATGSLVAVVDIKQALPARATGRAVPATPGFPTVVLAPNGQPGIVLGSHSEPKTVKTAILRQGDGAVAKKSDTLIVQTQTVTWADPRTATGTWEDGDATGQTLSDGTALSKALIGKKVGSQVIVLQPAGDSGAASATVVDILGRIAAQ</sequence>
<gene>
    <name evidence="3" type="ORF">GCM10022286_02660</name>
</gene>
<keyword evidence="3" id="KW-0413">Isomerase</keyword>
<evidence type="ECO:0000313" key="4">
    <source>
        <dbReference type="Proteomes" id="UP001415169"/>
    </source>
</evidence>
<dbReference type="Proteomes" id="UP001415169">
    <property type="component" value="Unassembled WGS sequence"/>
</dbReference>
<feature type="chain" id="PRO_5045904891" evidence="2">
    <location>
        <begin position="18"/>
        <end position="291"/>
    </location>
</feature>
<feature type="signal peptide" evidence="2">
    <location>
        <begin position="1"/>
        <end position="17"/>
    </location>
</feature>
<proteinExistence type="predicted"/>
<reference evidence="3" key="1">
    <citation type="journal article" date="2014" name="Int. J. Syst. Evol. Microbiol.">
        <title>Complete genome of a new Firmicutes species belonging to the dominant human colonic microbiota ('Ruminococcus bicirculans') reveals two chromosomes and a selective capacity to utilize plant glucans.</title>
        <authorList>
            <consortium name="NISC Comparative Sequencing Program"/>
            <person name="Wegmann U."/>
            <person name="Louis P."/>
            <person name="Goesmann A."/>
            <person name="Henrissat B."/>
            <person name="Duncan S.H."/>
            <person name="Flint H.J."/>
        </authorList>
    </citation>
    <scope>NUCLEOTIDE SEQUENCE</scope>
    <source>
        <strain evidence="3">JCM 17590</strain>
    </source>
</reference>
<dbReference type="EMBL" id="BAABBV010000001">
    <property type="protein sequence ID" value="GAA4154727.1"/>
    <property type="molecule type" value="Genomic_DNA"/>
</dbReference>
<dbReference type="PROSITE" id="PS51257">
    <property type="entry name" value="PROKAR_LIPOPROTEIN"/>
    <property type="match status" value="1"/>
</dbReference>
<keyword evidence="4" id="KW-1185">Reference proteome</keyword>
<reference evidence="3" key="2">
    <citation type="submission" date="2023-12" db="EMBL/GenBank/DDBJ databases">
        <authorList>
            <person name="Sun Q."/>
            <person name="Inoue M."/>
        </authorList>
    </citation>
    <scope>NUCLEOTIDE SEQUENCE</scope>
    <source>
        <strain evidence="3">JCM 17590</strain>
    </source>
</reference>
<dbReference type="RefSeq" id="WP_344789939.1">
    <property type="nucleotide sequence ID" value="NZ_BAABBV010000001.1"/>
</dbReference>
<organism evidence="3 4">
    <name type="scientific">Gryllotalpicola daejeonensis</name>
    <dbReference type="NCBI Taxonomy" id="993087"/>
    <lineage>
        <taxon>Bacteria</taxon>
        <taxon>Bacillati</taxon>
        <taxon>Actinomycetota</taxon>
        <taxon>Actinomycetes</taxon>
        <taxon>Micrococcales</taxon>
        <taxon>Microbacteriaceae</taxon>
        <taxon>Gryllotalpicola</taxon>
    </lineage>
</organism>